<dbReference type="AlphaFoldDB" id="A0A371YQ19"/>
<sequence>MSQTNQNTQEQERRWRLILGQRPEQSSPEYWSSDDENMFQCLDVLYNTQQQQRGGLGRSSPRIAKWLGDIRQYFPSSVVQIIQKDALERLNLQQMLLEPELLENIEVDIHLVSTLIGLNHLMPDQTKETARIVVRKLVEEIERRLKQSLEQAIQGSVNRSAHTRRPKRIQDINWHRTIQANLKHWQEEYKTIIPEQLHGHPRQRSSLKDIVLCVDQSGSMAPSVVYSSIFAAVMASIRAVTTQMVVFDTQIVDLTPLLEDPVDVLFGTQLGGGTDIAKAIKYCRTKITRPEETIFVLVTDLCEGGSEQQLFKQVAEMLNSGVQIVTLLALSDEGAPYYDRENAQKFAALGIPTFACTPDQFPELMAKAIEKQDINAWYATQQQK</sequence>
<feature type="domain" description="VWFA" evidence="1">
    <location>
        <begin position="207"/>
        <end position="366"/>
    </location>
</feature>
<dbReference type="Pfam" id="PF05762">
    <property type="entry name" value="VWA_CoxE"/>
    <property type="match status" value="1"/>
</dbReference>
<name>A0A371YQ19_9GAMM</name>
<dbReference type="OrthoDB" id="9789979at2"/>
<dbReference type="InterPro" id="IPR036465">
    <property type="entry name" value="vWFA_dom_sf"/>
</dbReference>
<reference evidence="2" key="1">
    <citation type="journal article" date="2014" name="Int. J. Syst. Evol. Microbiol.">
        <title>Complete genome of a new Firmicutes species belonging to the dominant human colonic microbiota ('Ruminococcus bicirculans') reveals two chromosomes and a selective capacity to utilize plant glucans.</title>
        <authorList>
            <consortium name="NISC Comparative Sequencing Program"/>
            <person name="Wegmann U."/>
            <person name="Louis P."/>
            <person name="Goesmann A."/>
            <person name="Henrissat B."/>
            <person name="Duncan S.H."/>
            <person name="Flint H.J."/>
        </authorList>
    </citation>
    <scope>NUCLEOTIDE SEQUENCE</scope>
    <source>
        <strain evidence="2">KCTC 62575</strain>
    </source>
</reference>
<reference evidence="3 4" key="2">
    <citation type="submission" date="2018-08" db="EMBL/GenBank/DDBJ databases">
        <title>The draft genome of Acinetobacter sichuanensis strain WCHAc060041.</title>
        <authorList>
            <person name="Qin J."/>
            <person name="Feng Y."/>
            <person name="Zong Z."/>
        </authorList>
    </citation>
    <scope>NUCLEOTIDE SEQUENCE [LARGE SCALE GENOMIC DNA]</scope>
    <source>
        <strain evidence="3 4">WCHAc060041</strain>
    </source>
</reference>
<dbReference type="PANTHER" id="PTHR30634">
    <property type="entry name" value="OUTER MEMBRANE LOLAB LIPOPROTEIN INSERTION APPARATUS"/>
    <property type="match status" value="1"/>
</dbReference>
<dbReference type="InterPro" id="IPR008912">
    <property type="entry name" value="Uncharacterised_CoxE"/>
</dbReference>
<dbReference type="Gene3D" id="3.40.50.410">
    <property type="entry name" value="von Willebrand factor, type A domain"/>
    <property type="match status" value="1"/>
</dbReference>
<dbReference type="SUPFAM" id="SSF53300">
    <property type="entry name" value="vWA-like"/>
    <property type="match status" value="1"/>
</dbReference>
<dbReference type="SMART" id="SM00327">
    <property type="entry name" value="VWA"/>
    <property type="match status" value="1"/>
</dbReference>
<dbReference type="InterPro" id="IPR002035">
    <property type="entry name" value="VWF_A"/>
</dbReference>
<reference evidence="5" key="3">
    <citation type="journal article" date="2019" name="Int. J. Syst. Evol. Microbiol.">
        <title>The Global Catalogue of Microorganisms (GCM) 10K type strain sequencing project: providing services to taxonomists for standard genome sequencing and annotation.</title>
        <authorList>
            <consortium name="The Broad Institute Genomics Platform"/>
            <consortium name="The Broad Institute Genome Sequencing Center for Infectious Disease"/>
            <person name="Wu L."/>
            <person name="Ma J."/>
        </authorList>
    </citation>
    <scope>NUCLEOTIDE SEQUENCE [LARGE SCALE GENOMIC DNA]</scope>
    <source>
        <strain evidence="5">KCTC 62575</strain>
    </source>
</reference>
<evidence type="ECO:0000313" key="3">
    <source>
        <dbReference type="EMBL" id="RFC83565.1"/>
    </source>
</evidence>
<dbReference type="RefSeq" id="WP_107008210.1">
    <property type="nucleotide sequence ID" value="NZ_JBHRSF010000007.1"/>
</dbReference>
<dbReference type="PANTHER" id="PTHR30634:SF16">
    <property type="entry name" value="OUTER-MEMBRANE LIPOPROTEIN LOLB"/>
    <property type="match status" value="1"/>
</dbReference>
<evidence type="ECO:0000259" key="1">
    <source>
        <dbReference type="SMART" id="SM00327"/>
    </source>
</evidence>
<keyword evidence="5" id="KW-1185">Reference proteome</keyword>
<evidence type="ECO:0000313" key="4">
    <source>
        <dbReference type="Proteomes" id="UP000240957"/>
    </source>
</evidence>
<evidence type="ECO:0000313" key="5">
    <source>
        <dbReference type="Proteomes" id="UP001595455"/>
    </source>
</evidence>
<dbReference type="Proteomes" id="UP001595455">
    <property type="component" value="Unassembled WGS sequence"/>
</dbReference>
<dbReference type="EMBL" id="PYIX02000015">
    <property type="protein sequence ID" value="RFC83565.1"/>
    <property type="molecule type" value="Genomic_DNA"/>
</dbReference>
<reference evidence="2" key="4">
    <citation type="submission" date="2024-09" db="EMBL/GenBank/DDBJ databases">
        <authorList>
            <person name="Sun Q."/>
            <person name="Mori K."/>
        </authorList>
    </citation>
    <scope>NUCLEOTIDE SEQUENCE</scope>
    <source>
        <strain evidence="2">KCTC 62575</strain>
    </source>
</reference>
<dbReference type="Proteomes" id="UP000240957">
    <property type="component" value="Unassembled WGS sequence"/>
</dbReference>
<evidence type="ECO:0000313" key="2">
    <source>
        <dbReference type="EMBL" id="MFC2994455.1"/>
    </source>
</evidence>
<gene>
    <name evidence="2" type="ORF">ACFODO_04055</name>
    <name evidence="3" type="ORF">C9E89_010470</name>
</gene>
<accession>A0A371YQ19</accession>
<dbReference type="CDD" id="cd01462">
    <property type="entry name" value="VWA_YIEM_type"/>
    <property type="match status" value="1"/>
</dbReference>
<protein>
    <submittedName>
        <fullName evidence="3">VWA domain-containing protein</fullName>
    </submittedName>
</protein>
<comment type="caution">
    <text evidence="3">The sequence shown here is derived from an EMBL/GenBank/DDBJ whole genome shotgun (WGS) entry which is preliminary data.</text>
</comment>
<organism evidence="3 4">
    <name type="scientific">Acinetobacter sichuanensis</name>
    <dbReference type="NCBI Taxonomy" id="2136183"/>
    <lineage>
        <taxon>Bacteria</taxon>
        <taxon>Pseudomonadati</taxon>
        <taxon>Pseudomonadota</taxon>
        <taxon>Gammaproteobacteria</taxon>
        <taxon>Moraxellales</taxon>
        <taxon>Moraxellaceae</taxon>
        <taxon>Acinetobacter</taxon>
    </lineage>
</organism>
<dbReference type="InterPro" id="IPR050458">
    <property type="entry name" value="LolB"/>
</dbReference>
<proteinExistence type="predicted"/>
<dbReference type="EMBL" id="JBHRSF010000007">
    <property type="protein sequence ID" value="MFC2994455.1"/>
    <property type="molecule type" value="Genomic_DNA"/>
</dbReference>